<proteinExistence type="predicted"/>
<dbReference type="InParanoid" id="A0A074Z127"/>
<dbReference type="RefSeq" id="XP_013341278.1">
    <property type="nucleotide sequence ID" value="XM_013485824.1"/>
</dbReference>
<gene>
    <name evidence="2" type="ORF">AUEXF2481DRAFT_7187</name>
</gene>
<evidence type="ECO:0000256" key="1">
    <source>
        <dbReference type="SAM" id="MobiDB-lite"/>
    </source>
</evidence>
<dbReference type="HOGENOM" id="CLU_847260_0_0_1"/>
<accession>A0A074Z127</accession>
<dbReference type="EMBL" id="KL584768">
    <property type="protein sequence ID" value="KEQ92821.1"/>
    <property type="molecule type" value="Genomic_DNA"/>
</dbReference>
<dbReference type="Proteomes" id="UP000030641">
    <property type="component" value="Unassembled WGS sequence"/>
</dbReference>
<keyword evidence="3" id="KW-1185">Reference proteome</keyword>
<reference evidence="2 3" key="1">
    <citation type="journal article" date="2014" name="BMC Genomics">
        <title>Genome sequencing of four Aureobasidium pullulans varieties: biotechnological potential, stress tolerance, and description of new species.</title>
        <authorList>
            <person name="Gostin Ar C."/>
            <person name="Ohm R.A."/>
            <person name="Kogej T."/>
            <person name="Sonjak S."/>
            <person name="Turk M."/>
            <person name="Zajc J."/>
            <person name="Zalar P."/>
            <person name="Grube M."/>
            <person name="Sun H."/>
            <person name="Han J."/>
            <person name="Sharma A."/>
            <person name="Chiniquy J."/>
            <person name="Ngan C.Y."/>
            <person name="Lipzen A."/>
            <person name="Barry K."/>
            <person name="Grigoriev I.V."/>
            <person name="Gunde-Cimerman N."/>
        </authorList>
    </citation>
    <scope>NUCLEOTIDE SEQUENCE [LARGE SCALE GENOMIC DNA]</scope>
    <source>
        <strain evidence="2 3">EXF-2481</strain>
    </source>
</reference>
<evidence type="ECO:0000313" key="2">
    <source>
        <dbReference type="EMBL" id="KEQ92821.1"/>
    </source>
</evidence>
<protein>
    <submittedName>
        <fullName evidence="2">Uncharacterized protein</fullName>
    </submittedName>
</protein>
<evidence type="ECO:0000313" key="3">
    <source>
        <dbReference type="Proteomes" id="UP000030641"/>
    </source>
</evidence>
<feature type="region of interest" description="Disordered" evidence="1">
    <location>
        <begin position="306"/>
        <end position="328"/>
    </location>
</feature>
<sequence length="328" mass="37536">MLAGYETSAREHVFRSLFKRASDSFDSEDFEESERLCRLLLNYADLSIYHQAGCHRILSLGDENFLWHAEQAVNLYEQLFYPDGEALADHLLSDVQVRKRNDILQHAYSNLAQAEQDHFEIRCDYMERYDRFKAIFGSEFTIVVVLNHRQSRYVIKWSASFRPLSLPDALALANTDFQLHSLRLVAKVRDVVHHTTYAYYALLPVLPLQTNFHTSATMSQEPASRQIDLRTPDEDFEKRADQSDNDVVDDMNDEISNHFDGTNDVIGGDHDEYPCLPRLLKFISTSSTKPPSEVVRNGISFVSPTSQRGCSMASGIKPLHPSNQRSAR</sequence>
<name>A0A074Z127_AURSE</name>
<dbReference type="GeneID" id="25371106"/>
<dbReference type="AlphaFoldDB" id="A0A074Z127"/>
<dbReference type="OrthoDB" id="3821587at2759"/>
<organism evidence="2 3">
    <name type="scientific">Aureobasidium subglaciale (strain EXF-2481)</name>
    <name type="common">Aureobasidium pullulans var. subglaciale</name>
    <dbReference type="NCBI Taxonomy" id="1043005"/>
    <lineage>
        <taxon>Eukaryota</taxon>
        <taxon>Fungi</taxon>
        <taxon>Dikarya</taxon>
        <taxon>Ascomycota</taxon>
        <taxon>Pezizomycotina</taxon>
        <taxon>Dothideomycetes</taxon>
        <taxon>Dothideomycetidae</taxon>
        <taxon>Dothideales</taxon>
        <taxon>Saccotheciaceae</taxon>
        <taxon>Aureobasidium</taxon>
    </lineage>
</organism>